<evidence type="ECO:0000313" key="3">
    <source>
        <dbReference type="Proteomes" id="UP001212841"/>
    </source>
</evidence>
<dbReference type="AlphaFoldDB" id="A0AAD5S752"/>
<dbReference type="EMBL" id="JADGJD010001015">
    <property type="protein sequence ID" value="KAJ3047166.1"/>
    <property type="molecule type" value="Genomic_DNA"/>
</dbReference>
<proteinExistence type="predicted"/>
<name>A0AAD5S752_9FUNG</name>
<organism evidence="2 3">
    <name type="scientific">Rhizophlyctis rosea</name>
    <dbReference type="NCBI Taxonomy" id="64517"/>
    <lineage>
        <taxon>Eukaryota</taxon>
        <taxon>Fungi</taxon>
        <taxon>Fungi incertae sedis</taxon>
        <taxon>Chytridiomycota</taxon>
        <taxon>Chytridiomycota incertae sedis</taxon>
        <taxon>Chytridiomycetes</taxon>
        <taxon>Rhizophlyctidales</taxon>
        <taxon>Rhizophlyctidaceae</taxon>
        <taxon>Rhizophlyctis</taxon>
    </lineage>
</organism>
<evidence type="ECO:0000256" key="1">
    <source>
        <dbReference type="SAM" id="MobiDB-lite"/>
    </source>
</evidence>
<protein>
    <submittedName>
        <fullName evidence="2">Uncharacterized protein</fullName>
    </submittedName>
</protein>
<feature type="region of interest" description="Disordered" evidence="1">
    <location>
        <begin position="28"/>
        <end position="136"/>
    </location>
</feature>
<comment type="caution">
    <text evidence="2">The sequence shown here is derived from an EMBL/GenBank/DDBJ whole genome shotgun (WGS) entry which is preliminary data.</text>
</comment>
<gene>
    <name evidence="2" type="ORF">HK097_000166</name>
</gene>
<sequence>EEEGGGGAGPGKSGQPVVVVAETGLNAASRLVTMPKGNRRVIKVPASAGRKSVGGGGQASSTEDAGDALAAGRKGNQRREGPEGAGQNLGSKGRRDQAQTSEVVGNEAAAPGVVKTGGSLRPRAKRKRSDKASEFGVVPESLPFNAVLPWD</sequence>
<evidence type="ECO:0000313" key="2">
    <source>
        <dbReference type="EMBL" id="KAJ3047166.1"/>
    </source>
</evidence>
<accession>A0AAD5S752</accession>
<dbReference type="Proteomes" id="UP001212841">
    <property type="component" value="Unassembled WGS sequence"/>
</dbReference>
<reference evidence="2" key="1">
    <citation type="submission" date="2020-05" db="EMBL/GenBank/DDBJ databases">
        <title>Phylogenomic resolution of chytrid fungi.</title>
        <authorList>
            <person name="Stajich J.E."/>
            <person name="Amses K."/>
            <person name="Simmons R."/>
            <person name="Seto K."/>
            <person name="Myers J."/>
            <person name="Bonds A."/>
            <person name="Quandt C.A."/>
            <person name="Barry K."/>
            <person name="Liu P."/>
            <person name="Grigoriev I."/>
            <person name="Longcore J.E."/>
            <person name="James T.Y."/>
        </authorList>
    </citation>
    <scope>NUCLEOTIDE SEQUENCE</scope>
    <source>
        <strain evidence="2">JEL0318</strain>
    </source>
</reference>
<feature type="non-terminal residue" evidence="2">
    <location>
        <position position="1"/>
    </location>
</feature>
<keyword evidence="3" id="KW-1185">Reference proteome</keyword>